<name>A0ABN9SZ71_9DINO</name>
<reference evidence="1" key="1">
    <citation type="submission" date="2023-10" db="EMBL/GenBank/DDBJ databases">
        <authorList>
            <person name="Chen Y."/>
            <person name="Shah S."/>
            <person name="Dougan E. K."/>
            <person name="Thang M."/>
            <person name="Chan C."/>
        </authorList>
    </citation>
    <scope>NUCLEOTIDE SEQUENCE [LARGE SCALE GENOMIC DNA]</scope>
</reference>
<dbReference type="Proteomes" id="UP001189429">
    <property type="component" value="Unassembled WGS sequence"/>
</dbReference>
<sequence length="156" mass="17254">PLWFKLPLRKGGPLRRRPRFCVLCRTPENNMASRFAMAALLSLVISGWATGIQIESAVDEGSEDQRTKEGTWVHPLQGRVSNPRSIVTIKDAPQPLTPFGEASLKAASQKARKALLSLSTDEKKQHMYDAAHSYIQGGPPQNKFGDTFDIPLKSQV</sequence>
<comment type="caution">
    <text evidence="1">The sequence shown here is derived from an EMBL/GenBank/DDBJ whole genome shotgun (WGS) entry which is preliminary data.</text>
</comment>
<evidence type="ECO:0000313" key="2">
    <source>
        <dbReference type="Proteomes" id="UP001189429"/>
    </source>
</evidence>
<evidence type="ECO:0008006" key="3">
    <source>
        <dbReference type="Google" id="ProtNLM"/>
    </source>
</evidence>
<keyword evidence="2" id="KW-1185">Reference proteome</keyword>
<organism evidence="1 2">
    <name type="scientific">Prorocentrum cordatum</name>
    <dbReference type="NCBI Taxonomy" id="2364126"/>
    <lineage>
        <taxon>Eukaryota</taxon>
        <taxon>Sar</taxon>
        <taxon>Alveolata</taxon>
        <taxon>Dinophyceae</taxon>
        <taxon>Prorocentrales</taxon>
        <taxon>Prorocentraceae</taxon>
        <taxon>Prorocentrum</taxon>
    </lineage>
</organism>
<proteinExistence type="predicted"/>
<accession>A0ABN9SZ71</accession>
<gene>
    <name evidence="1" type="ORF">PCOR1329_LOCUS33949</name>
</gene>
<dbReference type="EMBL" id="CAUYUJ010014181">
    <property type="protein sequence ID" value="CAK0837866.1"/>
    <property type="molecule type" value="Genomic_DNA"/>
</dbReference>
<protein>
    <recommendedName>
        <fullName evidence="3">PS II complex 12 kDa extrinsic protein</fullName>
    </recommendedName>
</protein>
<evidence type="ECO:0000313" key="1">
    <source>
        <dbReference type="EMBL" id="CAK0837866.1"/>
    </source>
</evidence>
<feature type="non-terminal residue" evidence="1">
    <location>
        <position position="1"/>
    </location>
</feature>